<dbReference type="EMBL" id="JBHSTQ010000011">
    <property type="protein sequence ID" value="MFC6387216.1"/>
    <property type="molecule type" value="Genomic_DNA"/>
</dbReference>
<gene>
    <name evidence="6" type="ORF">ACFP7A_11425</name>
</gene>
<proteinExistence type="predicted"/>
<dbReference type="PANTHER" id="PTHR30580">
    <property type="entry name" value="PRIMOSOMAL PROTEIN N"/>
    <property type="match status" value="1"/>
</dbReference>
<feature type="domain" description="Helicase C-terminal" evidence="5">
    <location>
        <begin position="338"/>
        <end position="479"/>
    </location>
</feature>
<evidence type="ECO:0000259" key="4">
    <source>
        <dbReference type="PROSITE" id="PS51192"/>
    </source>
</evidence>
<protein>
    <submittedName>
        <fullName evidence="6">DEAD/DEAH box helicase</fullName>
    </submittedName>
</protein>
<organism evidence="6 7">
    <name type="scientific">Sporolactobacillus kofuensis</name>
    <dbReference type="NCBI Taxonomy" id="269672"/>
    <lineage>
        <taxon>Bacteria</taxon>
        <taxon>Bacillati</taxon>
        <taxon>Bacillota</taxon>
        <taxon>Bacilli</taxon>
        <taxon>Bacillales</taxon>
        <taxon>Sporolactobacillaceae</taxon>
        <taxon>Sporolactobacillus</taxon>
    </lineage>
</organism>
<keyword evidence="1" id="KW-0547">Nucleotide-binding</keyword>
<dbReference type="SMART" id="SM00487">
    <property type="entry name" value="DEXDc"/>
    <property type="match status" value="1"/>
</dbReference>
<evidence type="ECO:0000256" key="1">
    <source>
        <dbReference type="ARBA" id="ARBA00022741"/>
    </source>
</evidence>
<dbReference type="Pfam" id="PF00271">
    <property type="entry name" value="Helicase_C"/>
    <property type="match status" value="1"/>
</dbReference>
<dbReference type="SUPFAM" id="SSF52540">
    <property type="entry name" value="P-loop containing nucleoside triphosphate hydrolases"/>
    <property type="match status" value="1"/>
</dbReference>
<dbReference type="RefSeq" id="WP_253076735.1">
    <property type="nucleotide sequence ID" value="NZ_JBHSTQ010000011.1"/>
</dbReference>
<dbReference type="Proteomes" id="UP001596267">
    <property type="component" value="Unassembled WGS sequence"/>
</dbReference>
<sequence>MMLLTRKSDLSPNFSSDVQRFLYGKEYRAEELPFSDQVIKEHLNKGYVTMRPAITAYNAHFLDLFSYRKKWQCNRCGNRDQESFASCSCARCRKECVYCRHCLTMGIVRACSRLVRWVGPAPAASAPKSDGSELCTWTGTLSEEQNAAAFALDHALAHGDSFLVWAVTGSGKTEIIYKAIDRALREGHHVALATPRTDVVRELLPRLRSVFPTVSISGLYAGSEEAYPEAQLVISTAHQLIHYANCFDCIFIDEVDAFPFHYDPMLAFAVQKAAKPGAPIGYLTATPPEALKSAYLKGKLKGVKITRRYHGHPLPVPRFHWVGNWTRSIQKGQLPKPLLDWLLTKKQQARQLFLFVPTVTMVRELTETIQKEGFVRTAGVHAEDPDRHTKVNDFRNGKIRILVTTTILERGVTVPGVEVAVLGADDRVFDTCALVQISGRVGRSSASPSGDILFFHNGKTLAMVRARRQIEQMNKEGGF</sequence>
<dbReference type="PROSITE" id="PS51194">
    <property type="entry name" value="HELICASE_CTER"/>
    <property type="match status" value="1"/>
</dbReference>
<keyword evidence="6" id="KW-0378">Hydrolase</keyword>
<dbReference type="InterPro" id="IPR006935">
    <property type="entry name" value="Helicase/UvrB_N"/>
</dbReference>
<keyword evidence="2" id="KW-0067">ATP-binding</keyword>
<name>A0ABW1WFT2_9BACL</name>
<evidence type="ECO:0000256" key="2">
    <source>
        <dbReference type="ARBA" id="ARBA00022840"/>
    </source>
</evidence>
<reference evidence="7" key="1">
    <citation type="journal article" date="2019" name="Int. J. Syst. Evol. Microbiol.">
        <title>The Global Catalogue of Microorganisms (GCM) 10K type strain sequencing project: providing services to taxonomists for standard genome sequencing and annotation.</title>
        <authorList>
            <consortium name="The Broad Institute Genomics Platform"/>
            <consortium name="The Broad Institute Genome Sequencing Center for Infectious Disease"/>
            <person name="Wu L."/>
            <person name="Ma J."/>
        </authorList>
    </citation>
    <scope>NUCLEOTIDE SEQUENCE [LARGE SCALE GENOMIC DNA]</scope>
    <source>
        <strain evidence="7">CCUG 42001</strain>
    </source>
</reference>
<dbReference type="InterPro" id="IPR014001">
    <property type="entry name" value="Helicase_ATP-bd"/>
</dbReference>
<dbReference type="InterPro" id="IPR027417">
    <property type="entry name" value="P-loop_NTPase"/>
</dbReference>
<keyword evidence="6" id="KW-0347">Helicase</keyword>
<keyword evidence="3" id="KW-0238">DNA-binding</keyword>
<dbReference type="SMART" id="SM00490">
    <property type="entry name" value="HELICc"/>
    <property type="match status" value="1"/>
</dbReference>
<evidence type="ECO:0000313" key="6">
    <source>
        <dbReference type="EMBL" id="MFC6387216.1"/>
    </source>
</evidence>
<dbReference type="PANTHER" id="PTHR30580:SF1">
    <property type="entry name" value="COMF OPERON PROTEIN 1"/>
    <property type="match status" value="1"/>
</dbReference>
<evidence type="ECO:0000256" key="3">
    <source>
        <dbReference type="ARBA" id="ARBA00023125"/>
    </source>
</evidence>
<dbReference type="PROSITE" id="PS51192">
    <property type="entry name" value="HELICASE_ATP_BIND_1"/>
    <property type="match status" value="1"/>
</dbReference>
<feature type="domain" description="Helicase ATP-binding" evidence="4">
    <location>
        <begin position="153"/>
        <end position="305"/>
    </location>
</feature>
<evidence type="ECO:0000259" key="5">
    <source>
        <dbReference type="PROSITE" id="PS51194"/>
    </source>
</evidence>
<keyword evidence="7" id="KW-1185">Reference proteome</keyword>
<dbReference type="InterPro" id="IPR001650">
    <property type="entry name" value="Helicase_C-like"/>
</dbReference>
<accession>A0ABW1WFT2</accession>
<evidence type="ECO:0000313" key="7">
    <source>
        <dbReference type="Proteomes" id="UP001596267"/>
    </source>
</evidence>
<comment type="caution">
    <text evidence="6">The sequence shown here is derived from an EMBL/GenBank/DDBJ whole genome shotgun (WGS) entry which is preliminary data.</text>
</comment>
<dbReference type="Gene3D" id="3.40.50.300">
    <property type="entry name" value="P-loop containing nucleotide triphosphate hydrolases"/>
    <property type="match status" value="2"/>
</dbReference>
<dbReference type="Pfam" id="PF04851">
    <property type="entry name" value="ResIII"/>
    <property type="match status" value="1"/>
</dbReference>
<dbReference type="GO" id="GO:0004386">
    <property type="term" value="F:helicase activity"/>
    <property type="evidence" value="ECO:0007669"/>
    <property type="project" value="UniProtKB-KW"/>
</dbReference>